<accession>A0A4Y2DM14</accession>
<proteinExistence type="predicted"/>
<evidence type="ECO:0000313" key="1">
    <source>
        <dbReference type="EMBL" id="GBM17247.1"/>
    </source>
</evidence>
<dbReference type="EMBL" id="BGPR01000385">
    <property type="protein sequence ID" value="GBM17247.1"/>
    <property type="molecule type" value="Genomic_DNA"/>
</dbReference>
<protein>
    <submittedName>
        <fullName evidence="1">Uncharacterized protein</fullName>
    </submittedName>
</protein>
<organism evidence="1 2">
    <name type="scientific">Araneus ventricosus</name>
    <name type="common">Orbweaver spider</name>
    <name type="synonym">Epeira ventricosa</name>
    <dbReference type="NCBI Taxonomy" id="182803"/>
    <lineage>
        <taxon>Eukaryota</taxon>
        <taxon>Metazoa</taxon>
        <taxon>Ecdysozoa</taxon>
        <taxon>Arthropoda</taxon>
        <taxon>Chelicerata</taxon>
        <taxon>Arachnida</taxon>
        <taxon>Araneae</taxon>
        <taxon>Araneomorphae</taxon>
        <taxon>Entelegynae</taxon>
        <taxon>Araneoidea</taxon>
        <taxon>Araneidae</taxon>
        <taxon>Araneus</taxon>
    </lineage>
</organism>
<reference evidence="1 2" key="1">
    <citation type="journal article" date="2019" name="Sci. Rep.">
        <title>Orb-weaving spider Araneus ventricosus genome elucidates the spidroin gene catalogue.</title>
        <authorList>
            <person name="Kono N."/>
            <person name="Nakamura H."/>
            <person name="Ohtoshi R."/>
            <person name="Moran D.A.P."/>
            <person name="Shinohara A."/>
            <person name="Yoshida Y."/>
            <person name="Fujiwara M."/>
            <person name="Mori M."/>
            <person name="Tomita M."/>
            <person name="Arakawa K."/>
        </authorList>
    </citation>
    <scope>NUCLEOTIDE SEQUENCE [LARGE SCALE GENOMIC DNA]</scope>
</reference>
<comment type="caution">
    <text evidence="1">The sequence shown here is derived from an EMBL/GenBank/DDBJ whole genome shotgun (WGS) entry which is preliminary data.</text>
</comment>
<dbReference type="AlphaFoldDB" id="A0A4Y2DM14"/>
<keyword evidence="2" id="KW-1185">Reference proteome</keyword>
<name>A0A4Y2DM14_ARAVE</name>
<sequence>MLWIVEHVLRESPYLSRILSRGGLVVRPRGLRVPGSNPNSTNEPPCKWSWCTPNVLPLVWCPQPTSTDSPIGFRVHVGVVRKFGEGWQIRCLPRHLIVVQNNEVRLKIALMLLQNGTLI</sequence>
<gene>
    <name evidence="1" type="ORF">AVEN_223789_1</name>
</gene>
<dbReference type="Proteomes" id="UP000499080">
    <property type="component" value="Unassembled WGS sequence"/>
</dbReference>
<evidence type="ECO:0000313" key="2">
    <source>
        <dbReference type="Proteomes" id="UP000499080"/>
    </source>
</evidence>